<evidence type="ECO:0000256" key="5">
    <source>
        <dbReference type="ARBA" id="ARBA00022989"/>
    </source>
</evidence>
<dbReference type="PANTHER" id="PTHR12906">
    <property type="entry name" value="PROTEIN C20ORF24 RAB5-INTERACTING PROTEIN"/>
    <property type="match status" value="1"/>
</dbReference>
<keyword evidence="4" id="KW-0256">Endoplasmic reticulum</keyword>
<protein>
    <recommendedName>
        <fullName evidence="10">ER membrane protein complex subunit 6</fullName>
    </recommendedName>
</protein>
<keyword evidence="3 7" id="KW-0812">Transmembrane</keyword>
<dbReference type="OrthoDB" id="564472at2759"/>
<dbReference type="GO" id="GO:0005789">
    <property type="term" value="C:endoplasmic reticulum membrane"/>
    <property type="evidence" value="ECO:0007669"/>
    <property type="project" value="UniProtKB-SubCell"/>
</dbReference>
<gene>
    <name evidence="8" type="ORF">HXX76_011759</name>
</gene>
<comment type="caution">
    <text evidence="8">The sequence shown here is derived from an EMBL/GenBank/DDBJ whole genome shotgun (WGS) entry which is preliminary data.</text>
</comment>
<keyword evidence="5 7" id="KW-1133">Transmembrane helix</keyword>
<evidence type="ECO:0000256" key="2">
    <source>
        <dbReference type="ARBA" id="ARBA00009436"/>
    </source>
</evidence>
<dbReference type="PANTHER" id="PTHR12906:SF0">
    <property type="entry name" value="GEL COMPLEX SUBUNIT OPTI"/>
    <property type="match status" value="1"/>
</dbReference>
<dbReference type="InterPro" id="IPR029008">
    <property type="entry name" value="EMC6-like"/>
</dbReference>
<evidence type="ECO:0000313" key="8">
    <source>
        <dbReference type="EMBL" id="KAG2426534.1"/>
    </source>
</evidence>
<comment type="subcellular location">
    <subcellularLocation>
        <location evidence="1">Endoplasmic reticulum membrane</location>
        <topology evidence="1">Multi-pass membrane protein</topology>
    </subcellularLocation>
</comment>
<evidence type="ECO:0000256" key="6">
    <source>
        <dbReference type="ARBA" id="ARBA00023136"/>
    </source>
</evidence>
<dbReference type="AlphaFoldDB" id="A0A835SGH0"/>
<dbReference type="Pfam" id="PF07019">
    <property type="entry name" value="EMC6"/>
    <property type="match status" value="1"/>
</dbReference>
<dbReference type="Proteomes" id="UP000650467">
    <property type="component" value="Unassembled WGS sequence"/>
</dbReference>
<feature type="transmembrane region" description="Helical" evidence="7">
    <location>
        <begin position="47"/>
        <end position="80"/>
    </location>
</feature>
<evidence type="ECO:0000313" key="9">
    <source>
        <dbReference type="Proteomes" id="UP000650467"/>
    </source>
</evidence>
<keyword evidence="6 7" id="KW-0472">Membrane</keyword>
<accession>A0A835SGH0</accession>
<keyword evidence="9" id="KW-1185">Reference proteome</keyword>
<name>A0A835SGH0_CHLIN</name>
<proteinExistence type="inferred from homology"/>
<dbReference type="InterPro" id="IPR010742">
    <property type="entry name" value="RCAF1"/>
</dbReference>
<evidence type="ECO:0008006" key="10">
    <source>
        <dbReference type="Google" id="ProtNLM"/>
    </source>
</evidence>
<dbReference type="GO" id="GO:0005739">
    <property type="term" value="C:mitochondrion"/>
    <property type="evidence" value="ECO:0007669"/>
    <property type="project" value="GOC"/>
</dbReference>
<sequence>MATKAAGKSNKEGFALFLERVKQGKDAIWNKEELLTTMHWQKQATALLIGIVCGVLPLTGINGFLTFAIAQGLCTMIFYRVVLRIDEEQHGGVGEALVEGFSTFSALFVLLWVITYNLVHVSAPAATA</sequence>
<dbReference type="EMBL" id="JAEHOC010000047">
    <property type="protein sequence ID" value="KAG2426534.1"/>
    <property type="molecule type" value="Genomic_DNA"/>
</dbReference>
<comment type="similarity">
    <text evidence="2">Belongs to the EMC6 family.</text>
</comment>
<dbReference type="GO" id="GO:0097250">
    <property type="term" value="P:mitochondrial respirasome assembly"/>
    <property type="evidence" value="ECO:0007669"/>
    <property type="project" value="InterPro"/>
</dbReference>
<feature type="transmembrane region" description="Helical" evidence="7">
    <location>
        <begin position="100"/>
        <end position="119"/>
    </location>
</feature>
<reference evidence="8" key="1">
    <citation type="journal article" date="2020" name="bioRxiv">
        <title>Comparative genomics of Chlamydomonas.</title>
        <authorList>
            <person name="Craig R.J."/>
            <person name="Hasan A.R."/>
            <person name="Ness R.W."/>
            <person name="Keightley P.D."/>
        </authorList>
    </citation>
    <scope>NUCLEOTIDE SEQUENCE</scope>
    <source>
        <strain evidence="8">SAG 7.73</strain>
    </source>
</reference>
<evidence type="ECO:0000256" key="3">
    <source>
        <dbReference type="ARBA" id="ARBA00022692"/>
    </source>
</evidence>
<organism evidence="8 9">
    <name type="scientific">Chlamydomonas incerta</name>
    <dbReference type="NCBI Taxonomy" id="51695"/>
    <lineage>
        <taxon>Eukaryota</taxon>
        <taxon>Viridiplantae</taxon>
        <taxon>Chlorophyta</taxon>
        <taxon>core chlorophytes</taxon>
        <taxon>Chlorophyceae</taxon>
        <taxon>CS clade</taxon>
        <taxon>Chlamydomonadales</taxon>
        <taxon>Chlamydomonadaceae</taxon>
        <taxon>Chlamydomonas</taxon>
    </lineage>
</organism>
<evidence type="ECO:0000256" key="1">
    <source>
        <dbReference type="ARBA" id="ARBA00004477"/>
    </source>
</evidence>
<evidence type="ECO:0000256" key="4">
    <source>
        <dbReference type="ARBA" id="ARBA00022824"/>
    </source>
</evidence>
<evidence type="ECO:0000256" key="7">
    <source>
        <dbReference type="SAM" id="Phobius"/>
    </source>
</evidence>